<dbReference type="Gene3D" id="1.10.287.470">
    <property type="entry name" value="Helix hairpin bin"/>
    <property type="match status" value="1"/>
</dbReference>
<keyword evidence="1" id="KW-1133">Transmembrane helix</keyword>
<sequence>MTQAQKSSPRKGAARLLSVLIVVAAIVLAWWYLQRSANNPLSEDAVIGADVVHISSSLPGHIERMMVRDGQFVSRDELLFTVDPVFYQLRLEQAQAELALAQATLDMKQRAVRAEGHNAVIADDQITRAKTNLTMATQSQRRLANLAAKGYVSQQQLDEANTLLRDAQVTLKQATEQSGAAQALVGNTQAEEAMVQARQAGLAMAQRDLEHTQVKAPHNGRIVGLRIGSGEHLMPGTSVFTLLDTDSWYVTGMYRETDLKEIKPGACATVYVMSDPSRKLSGKVEEIGWGVSSQEQINLPRSLPYIQKSMNWVRVTQRFPVRIRLDAPPEDLMRMGASATTIIHRDGDC</sequence>
<dbReference type="Pfam" id="PF25963">
    <property type="entry name" value="Beta-barrel_AAEA"/>
    <property type="match status" value="1"/>
</dbReference>
<reference evidence="4 5" key="2">
    <citation type="submission" date="2018-05" db="EMBL/GenBank/DDBJ databases">
        <authorList>
            <person name="Lanie J.A."/>
            <person name="Ng W.-L."/>
            <person name="Kazmierczak K.M."/>
            <person name="Andrzejewski T.M."/>
            <person name="Davidsen T.M."/>
            <person name="Wayne K.J."/>
            <person name="Tettelin H."/>
            <person name="Glass J.I."/>
            <person name="Rusch D."/>
            <person name="Podicherti R."/>
            <person name="Tsui H.-C.T."/>
            <person name="Winkler M.E."/>
        </authorList>
    </citation>
    <scope>NUCLEOTIDE SEQUENCE [LARGE SCALE GENOMIC DNA]</scope>
    <source>
        <strain evidence="4 5">YBY</strain>
    </source>
</reference>
<dbReference type="Pfam" id="PF25917">
    <property type="entry name" value="BSH_RND"/>
    <property type="match status" value="1"/>
</dbReference>
<dbReference type="PANTHER" id="PTHR30367">
    <property type="entry name" value="P-HYDROXYBENZOIC ACID EFFLUX PUMP SUBUNIT AAEA-RELATED"/>
    <property type="match status" value="1"/>
</dbReference>
<protein>
    <submittedName>
        <fullName evidence="4">Multidrug transporter subunit MdtN</fullName>
    </submittedName>
</protein>
<organism evidence="4 5">
    <name type="scientific">Alcaligenes faecalis</name>
    <dbReference type="NCBI Taxonomy" id="511"/>
    <lineage>
        <taxon>Bacteria</taxon>
        <taxon>Pseudomonadati</taxon>
        <taxon>Pseudomonadota</taxon>
        <taxon>Betaproteobacteria</taxon>
        <taxon>Burkholderiales</taxon>
        <taxon>Alcaligenaceae</taxon>
        <taxon>Alcaligenes</taxon>
    </lineage>
</organism>
<evidence type="ECO:0000259" key="2">
    <source>
        <dbReference type="Pfam" id="PF25917"/>
    </source>
</evidence>
<name>A0A2U2BGJ9_ALCFA</name>
<evidence type="ECO:0000313" key="5">
    <source>
        <dbReference type="Proteomes" id="UP000245216"/>
    </source>
</evidence>
<dbReference type="SUPFAM" id="SSF111369">
    <property type="entry name" value="HlyD-like secretion proteins"/>
    <property type="match status" value="2"/>
</dbReference>
<dbReference type="RefSeq" id="WP_109089485.1">
    <property type="nucleotide sequence ID" value="NZ_QEXO01000004.1"/>
</dbReference>
<gene>
    <name evidence="4" type="ORF">DF183_15015</name>
</gene>
<dbReference type="InterPro" id="IPR058634">
    <property type="entry name" value="AaeA-lik-b-barrel"/>
</dbReference>
<evidence type="ECO:0000256" key="1">
    <source>
        <dbReference type="SAM" id="Phobius"/>
    </source>
</evidence>
<proteinExistence type="predicted"/>
<feature type="domain" description="Multidrug resistance protein MdtA-like barrel-sandwich hybrid" evidence="2">
    <location>
        <begin position="51"/>
        <end position="242"/>
    </location>
</feature>
<evidence type="ECO:0000259" key="3">
    <source>
        <dbReference type="Pfam" id="PF25963"/>
    </source>
</evidence>
<accession>A0A2U2BGJ9</accession>
<feature type="transmembrane region" description="Helical" evidence="1">
    <location>
        <begin position="12"/>
        <end position="33"/>
    </location>
</feature>
<comment type="caution">
    <text evidence="4">The sequence shown here is derived from an EMBL/GenBank/DDBJ whole genome shotgun (WGS) entry which is preliminary data.</text>
</comment>
<dbReference type="AlphaFoldDB" id="A0A2U2BGJ9"/>
<keyword evidence="1" id="KW-0812">Transmembrane</keyword>
<dbReference type="Proteomes" id="UP000245216">
    <property type="component" value="Unassembled WGS sequence"/>
</dbReference>
<dbReference type="EMBL" id="QEXO01000004">
    <property type="protein sequence ID" value="PWE13139.1"/>
    <property type="molecule type" value="Genomic_DNA"/>
</dbReference>
<reference evidence="4 5" key="1">
    <citation type="submission" date="2018-05" db="EMBL/GenBank/DDBJ databases">
        <title>Genome Sequence of an Efficient Indole-Degrading Bacterium, Alcaligenes sp.YBY.</title>
        <authorList>
            <person name="Yang B."/>
        </authorList>
    </citation>
    <scope>NUCLEOTIDE SEQUENCE [LARGE SCALE GENOMIC DNA]</scope>
    <source>
        <strain evidence="4 5">YBY</strain>
    </source>
</reference>
<dbReference type="STRING" id="511.UZ73_16060"/>
<evidence type="ECO:0000313" key="4">
    <source>
        <dbReference type="EMBL" id="PWE13139.1"/>
    </source>
</evidence>
<dbReference type="PANTHER" id="PTHR30367:SF1">
    <property type="entry name" value="MULTIDRUG RESISTANCE PROTEIN MDTN"/>
    <property type="match status" value="1"/>
</dbReference>
<dbReference type="InterPro" id="IPR050393">
    <property type="entry name" value="MFP_Efflux_Pump"/>
</dbReference>
<keyword evidence="1" id="KW-0472">Membrane</keyword>
<dbReference type="Gene3D" id="2.40.50.100">
    <property type="match status" value="1"/>
</dbReference>
<dbReference type="Gene3D" id="2.40.30.170">
    <property type="match status" value="1"/>
</dbReference>
<feature type="domain" description="p-hydroxybenzoic acid efflux pump subunit AaeA-like beta-barrel" evidence="3">
    <location>
        <begin position="247"/>
        <end position="344"/>
    </location>
</feature>
<dbReference type="NCBIfam" id="NF007785">
    <property type="entry name" value="PRK10476.1"/>
    <property type="match status" value="1"/>
</dbReference>
<dbReference type="InterPro" id="IPR058625">
    <property type="entry name" value="MdtA-like_BSH"/>
</dbReference>